<reference evidence="10" key="1">
    <citation type="submission" date="2015-12" db="EMBL/GenBank/DDBJ databases">
        <title>Complete genome sequences of two moderately thermophilic Paenibacillus species.</title>
        <authorList>
            <person name="Butler R.III."/>
            <person name="Wang J."/>
            <person name="Stark B.C."/>
            <person name="Pombert J.-F."/>
        </authorList>
    </citation>
    <scope>NUCLEOTIDE SEQUENCE [LARGE SCALE GENOMIC DNA]</scope>
    <source>
        <strain evidence="10">32O-Y</strain>
    </source>
</reference>
<accession>A0A0U2L293</accession>
<sequence>MKTKTASWEKAALVLIVIGAVLFTVFPFYWITNASFQDERMLYNINDIRWLPDLTYWNNYIDVFQKKAFLKYLVNSFFVASLSMLIALMVSSIAAYALARLKFPGSKVILYFVLGISMFPAMVIISPLYFMIQKLDLMNTYMALIFPYIAFTLPFSLWNLTTFFRKLPKELDESADVDGATPFQTFYKILLPLVAPGMFTTAILVFIFAWNEFLYAVTFISKDALKTMPVAIVGLPSDYDVPWGQISAASFISTFPLVILVLIFQRRIISGLTSGAVKG</sequence>
<evidence type="ECO:0000256" key="3">
    <source>
        <dbReference type="ARBA" id="ARBA00022475"/>
    </source>
</evidence>
<dbReference type="OrthoDB" id="187395at2"/>
<dbReference type="STRING" id="162209.IJ22_34330"/>
<dbReference type="PANTHER" id="PTHR32243:SF18">
    <property type="entry name" value="INNER MEMBRANE ABC TRANSPORTER PERMEASE PROTEIN YCJP"/>
    <property type="match status" value="1"/>
</dbReference>
<feature type="transmembrane region" description="Helical" evidence="7">
    <location>
        <begin position="243"/>
        <end position="264"/>
    </location>
</feature>
<feature type="transmembrane region" description="Helical" evidence="7">
    <location>
        <begin position="108"/>
        <end position="132"/>
    </location>
</feature>
<reference evidence="9 10" key="2">
    <citation type="journal article" date="2016" name="Genome Announc.">
        <title>Complete Genome Sequences of Two Interactive Moderate Thermophiles, Paenibacillus napthalenovorans 32O-Y and Paenibacillus sp. 32O-W.</title>
        <authorList>
            <person name="Butler R.R.III."/>
            <person name="Wang J."/>
            <person name="Stark B.C."/>
            <person name="Pombert J.F."/>
        </authorList>
    </citation>
    <scope>NUCLEOTIDE SEQUENCE [LARGE SCALE GENOMIC DNA]</scope>
    <source>
        <strain evidence="9 10">32O-Y</strain>
    </source>
</reference>
<dbReference type="PATRIC" id="fig|162209.4.peg.3672"/>
<dbReference type="GO" id="GO:0055085">
    <property type="term" value="P:transmembrane transport"/>
    <property type="evidence" value="ECO:0007669"/>
    <property type="project" value="InterPro"/>
</dbReference>
<dbReference type="PANTHER" id="PTHR32243">
    <property type="entry name" value="MALTOSE TRANSPORT SYSTEM PERMEASE-RELATED"/>
    <property type="match status" value="1"/>
</dbReference>
<dbReference type="InterPro" id="IPR050901">
    <property type="entry name" value="BP-dep_ABC_trans_perm"/>
</dbReference>
<keyword evidence="2 7" id="KW-0813">Transport</keyword>
<dbReference type="Proteomes" id="UP000061660">
    <property type="component" value="Chromosome"/>
</dbReference>
<feature type="transmembrane region" description="Helical" evidence="7">
    <location>
        <begin position="138"/>
        <end position="160"/>
    </location>
</feature>
<dbReference type="GO" id="GO:0005886">
    <property type="term" value="C:plasma membrane"/>
    <property type="evidence" value="ECO:0007669"/>
    <property type="project" value="UniProtKB-SubCell"/>
</dbReference>
<evidence type="ECO:0000256" key="6">
    <source>
        <dbReference type="ARBA" id="ARBA00023136"/>
    </source>
</evidence>
<keyword evidence="3" id="KW-1003">Cell membrane</keyword>
<dbReference type="PROSITE" id="PS50928">
    <property type="entry name" value="ABC_TM1"/>
    <property type="match status" value="1"/>
</dbReference>
<keyword evidence="5 7" id="KW-1133">Transmembrane helix</keyword>
<dbReference type="Gene3D" id="1.10.3720.10">
    <property type="entry name" value="MetI-like"/>
    <property type="match status" value="1"/>
</dbReference>
<protein>
    <submittedName>
        <fullName evidence="9">Sugar ABC transporter permease</fullName>
    </submittedName>
</protein>
<dbReference type="InterPro" id="IPR035906">
    <property type="entry name" value="MetI-like_sf"/>
</dbReference>
<evidence type="ECO:0000259" key="8">
    <source>
        <dbReference type="PROSITE" id="PS50928"/>
    </source>
</evidence>
<gene>
    <name evidence="9" type="ORF">IJ22_34330</name>
</gene>
<evidence type="ECO:0000256" key="2">
    <source>
        <dbReference type="ARBA" id="ARBA00022448"/>
    </source>
</evidence>
<dbReference type="EMBL" id="CP013652">
    <property type="protein sequence ID" value="ALS23794.1"/>
    <property type="molecule type" value="Genomic_DNA"/>
</dbReference>
<evidence type="ECO:0000256" key="4">
    <source>
        <dbReference type="ARBA" id="ARBA00022692"/>
    </source>
</evidence>
<feature type="transmembrane region" description="Helical" evidence="7">
    <location>
        <begin position="189"/>
        <end position="210"/>
    </location>
</feature>
<dbReference type="Pfam" id="PF00528">
    <property type="entry name" value="BPD_transp_1"/>
    <property type="match status" value="1"/>
</dbReference>
<dbReference type="AlphaFoldDB" id="A0A0U2L293"/>
<evidence type="ECO:0000256" key="7">
    <source>
        <dbReference type="RuleBase" id="RU363032"/>
    </source>
</evidence>
<dbReference type="KEGG" id="pnp:IJ22_34330"/>
<organism evidence="9 10">
    <name type="scientific">Paenibacillus naphthalenovorans</name>
    <dbReference type="NCBI Taxonomy" id="162209"/>
    <lineage>
        <taxon>Bacteria</taxon>
        <taxon>Bacillati</taxon>
        <taxon>Bacillota</taxon>
        <taxon>Bacilli</taxon>
        <taxon>Bacillales</taxon>
        <taxon>Paenibacillaceae</taxon>
        <taxon>Paenibacillus</taxon>
    </lineage>
</organism>
<evidence type="ECO:0000256" key="1">
    <source>
        <dbReference type="ARBA" id="ARBA00004651"/>
    </source>
</evidence>
<keyword evidence="10" id="KW-1185">Reference proteome</keyword>
<keyword evidence="6 7" id="KW-0472">Membrane</keyword>
<feature type="transmembrane region" description="Helical" evidence="7">
    <location>
        <begin position="72"/>
        <end position="96"/>
    </location>
</feature>
<dbReference type="CDD" id="cd06261">
    <property type="entry name" value="TM_PBP2"/>
    <property type="match status" value="1"/>
</dbReference>
<comment type="similarity">
    <text evidence="7">Belongs to the binding-protein-dependent transport system permease family.</text>
</comment>
<feature type="domain" description="ABC transmembrane type-1" evidence="8">
    <location>
        <begin position="73"/>
        <end position="264"/>
    </location>
</feature>
<proteinExistence type="inferred from homology"/>
<dbReference type="RefSeq" id="WP_062409637.1">
    <property type="nucleotide sequence ID" value="NZ_CP013652.1"/>
</dbReference>
<evidence type="ECO:0000313" key="10">
    <source>
        <dbReference type="Proteomes" id="UP000061660"/>
    </source>
</evidence>
<name>A0A0U2L293_9BACL</name>
<feature type="transmembrane region" description="Helical" evidence="7">
    <location>
        <begin position="12"/>
        <end position="31"/>
    </location>
</feature>
<evidence type="ECO:0000256" key="5">
    <source>
        <dbReference type="ARBA" id="ARBA00022989"/>
    </source>
</evidence>
<dbReference type="SUPFAM" id="SSF161098">
    <property type="entry name" value="MetI-like"/>
    <property type="match status" value="1"/>
</dbReference>
<dbReference type="InterPro" id="IPR000515">
    <property type="entry name" value="MetI-like"/>
</dbReference>
<comment type="subcellular location">
    <subcellularLocation>
        <location evidence="1 7">Cell membrane</location>
        <topology evidence="1 7">Multi-pass membrane protein</topology>
    </subcellularLocation>
</comment>
<keyword evidence="4 7" id="KW-0812">Transmembrane</keyword>
<evidence type="ECO:0000313" key="9">
    <source>
        <dbReference type="EMBL" id="ALS23794.1"/>
    </source>
</evidence>